<name>A0ACC7P0P8_9BACL</name>
<sequence length="266" mass="30555">MKIQYQHRKQKFHSFISTNNTYPLHLHKHVELALVLSGAINVTINKTECTLLEGDIALIFPNQPHSYRTAEASKILLFFIDAEYPGDYAADLAGYVPEHPVVRQEQLEEAVYANVHTLYKLYDAQGDARMQKAYISIILGQLLPLMSLQRVETVQDLNLIQTILAYVDIHFMEPLTLEQVAKELGISKFLLSRIFSEQLHISFRDYLNSRRSALAQIMLQSTSQPVTDIAFDSGFNSLRSFYRAFRKEYGITPNEFRSHTQGTLRQ</sequence>
<evidence type="ECO:0000313" key="1">
    <source>
        <dbReference type="EMBL" id="MFM9329844.1"/>
    </source>
</evidence>
<dbReference type="Proteomes" id="UP001631969">
    <property type="component" value="Unassembled WGS sequence"/>
</dbReference>
<evidence type="ECO:0000313" key="2">
    <source>
        <dbReference type="Proteomes" id="UP001631969"/>
    </source>
</evidence>
<comment type="caution">
    <text evidence="1">The sequence shown here is derived from an EMBL/GenBank/DDBJ whole genome shotgun (WGS) entry which is preliminary data.</text>
</comment>
<organism evidence="1 2">
    <name type="scientific">Paenibacillus mesotrionivorans</name>
    <dbReference type="NCBI Taxonomy" id="3160968"/>
    <lineage>
        <taxon>Bacteria</taxon>
        <taxon>Bacillati</taxon>
        <taxon>Bacillota</taxon>
        <taxon>Bacilli</taxon>
        <taxon>Bacillales</taxon>
        <taxon>Paenibacillaceae</taxon>
        <taxon>Paenibacillus</taxon>
    </lineage>
</organism>
<proteinExistence type="predicted"/>
<protein>
    <submittedName>
        <fullName evidence="1">Helix-turn-helix domain-containing protein</fullName>
    </submittedName>
</protein>
<gene>
    <name evidence="1" type="ORF">ACI1P1_16230</name>
</gene>
<dbReference type="EMBL" id="JBJURJ010000010">
    <property type="protein sequence ID" value="MFM9329844.1"/>
    <property type="molecule type" value="Genomic_DNA"/>
</dbReference>
<keyword evidence="2" id="KW-1185">Reference proteome</keyword>
<reference evidence="1" key="1">
    <citation type="submission" date="2024-12" db="EMBL/GenBank/DDBJ databases">
        <authorList>
            <person name="Wu N."/>
        </authorList>
    </citation>
    <scope>NUCLEOTIDE SEQUENCE</scope>
    <source>
        <strain evidence="1">P15</strain>
    </source>
</reference>
<accession>A0ACC7P0P8</accession>